<name>A0A087DIZ5_9BIFI</name>
<evidence type="ECO:0000256" key="3">
    <source>
        <dbReference type="ARBA" id="ARBA00023163"/>
    </source>
</evidence>
<dbReference type="SMART" id="SM00354">
    <property type="entry name" value="HTH_LACI"/>
    <property type="match status" value="1"/>
</dbReference>
<dbReference type="AlphaFoldDB" id="A0A087DIZ5"/>
<evidence type="ECO:0000259" key="4">
    <source>
        <dbReference type="PROSITE" id="PS50932"/>
    </source>
</evidence>
<evidence type="ECO:0000313" key="5">
    <source>
        <dbReference type="EMBL" id="KFI95495.1"/>
    </source>
</evidence>
<dbReference type="CDD" id="cd06267">
    <property type="entry name" value="PBP1_LacI_sugar_binding-like"/>
    <property type="match status" value="1"/>
</dbReference>
<dbReference type="PROSITE" id="PS50932">
    <property type="entry name" value="HTH_LACI_2"/>
    <property type="match status" value="1"/>
</dbReference>
<reference evidence="5 6" key="1">
    <citation type="submission" date="2014-03" db="EMBL/GenBank/DDBJ databases">
        <title>Genomics of Bifidobacteria.</title>
        <authorList>
            <person name="Ventura M."/>
            <person name="Milani C."/>
            <person name="Lugli G.A."/>
        </authorList>
    </citation>
    <scope>NUCLEOTIDE SEQUENCE [LARGE SCALE GENOMIC DNA]</scope>
    <source>
        <strain evidence="5 6">LMG 21589</strain>
    </source>
</reference>
<keyword evidence="3" id="KW-0804">Transcription</keyword>
<accession>A0A087DIZ5</accession>
<dbReference type="GO" id="GO:0003700">
    <property type="term" value="F:DNA-binding transcription factor activity"/>
    <property type="evidence" value="ECO:0007669"/>
    <property type="project" value="TreeGrafter"/>
</dbReference>
<dbReference type="Gene3D" id="3.40.50.2300">
    <property type="match status" value="2"/>
</dbReference>
<proteinExistence type="predicted"/>
<evidence type="ECO:0000313" key="6">
    <source>
        <dbReference type="Proteomes" id="UP000029033"/>
    </source>
</evidence>
<sequence length="382" mass="41260">MTRPRAREAHGACDFLRSRKAAAFTIPRTPLPGPRKHADAALKDVAKAAGVSVSTASRALAGNTMISADTRARVAQEARNLNYVVNGLAQSMSGAGTKTLAFVTNAFLAEPFARIAQSVDGVARSHRTMLLTNSSHTDMADERESIELLARQRVSGVLLIGSRTASASYRAHIAVCRDILASVGASLVLCGVSRIPGLDEVPSVAYDQRGGVREATTALLQAGHRRIAFLGYDDRSTARERFLGYRDALQANGQYVDNRSALVGHSDNFKDTLAPAMDRLLRMAPDRRPTAIVCVTDFAAYCVYSIARRYGLRIPEDLSITGFDDLSSNEVLIPRLSSVAVPYEDIGRYSARLALGLPVDQGEHPVFPVTFHARESIVPPRA</sequence>
<dbReference type="Proteomes" id="UP000029033">
    <property type="component" value="Unassembled WGS sequence"/>
</dbReference>
<dbReference type="InterPro" id="IPR010982">
    <property type="entry name" value="Lambda_DNA-bd_dom_sf"/>
</dbReference>
<dbReference type="Gene3D" id="1.10.260.40">
    <property type="entry name" value="lambda repressor-like DNA-binding domains"/>
    <property type="match status" value="1"/>
</dbReference>
<evidence type="ECO:0000256" key="1">
    <source>
        <dbReference type="ARBA" id="ARBA00023015"/>
    </source>
</evidence>
<comment type="caution">
    <text evidence="5">The sequence shown here is derived from an EMBL/GenBank/DDBJ whole genome shotgun (WGS) entry which is preliminary data.</text>
</comment>
<keyword evidence="1" id="KW-0805">Transcription regulation</keyword>
<evidence type="ECO:0000256" key="2">
    <source>
        <dbReference type="ARBA" id="ARBA00023125"/>
    </source>
</evidence>
<dbReference type="PANTHER" id="PTHR30146">
    <property type="entry name" value="LACI-RELATED TRANSCRIPTIONAL REPRESSOR"/>
    <property type="match status" value="1"/>
</dbReference>
<dbReference type="eggNOG" id="COG1609">
    <property type="taxonomic scope" value="Bacteria"/>
</dbReference>
<dbReference type="CDD" id="cd01392">
    <property type="entry name" value="HTH_LacI"/>
    <property type="match status" value="1"/>
</dbReference>
<dbReference type="Pfam" id="PF00356">
    <property type="entry name" value="LacI"/>
    <property type="match status" value="1"/>
</dbReference>
<dbReference type="SUPFAM" id="SSF53822">
    <property type="entry name" value="Periplasmic binding protein-like I"/>
    <property type="match status" value="1"/>
</dbReference>
<dbReference type="InterPro" id="IPR000843">
    <property type="entry name" value="HTH_LacI"/>
</dbReference>
<keyword evidence="2" id="KW-0238">DNA-binding</keyword>
<feature type="domain" description="HTH lacI-type" evidence="4">
    <location>
        <begin position="42"/>
        <end position="94"/>
    </location>
</feature>
<dbReference type="GO" id="GO:0000976">
    <property type="term" value="F:transcription cis-regulatory region binding"/>
    <property type="evidence" value="ECO:0007669"/>
    <property type="project" value="TreeGrafter"/>
</dbReference>
<keyword evidence="6" id="KW-1185">Reference proteome</keyword>
<dbReference type="EMBL" id="JGZO01000002">
    <property type="protein sequence ID" value="KFI95495.1"/>
    <property type="molecule type" value="Genomic_DNA"/>
</dbReference>
<dbReference type="InterPro" id="IPR046335">
    <property type="entry name" value="LacI/GalR-like_sensor"/>
</dbReference>
<dbReference type="STRING" id="158787.BSCA_0526"/>
<organism evidence="5 6">
    <name type="scientific">Bifidobacterium scardovii</name>
    <dbReference type="NCBI Taxonomy" id="158787"/>
    <lineage>
        <taxon>Bacteria</taxon>
        <taxon>Bacillati</taxon>
        <taxon>Actinomycetota</taxon>
        <taxon>Actinomycetes</taxon>
        <taxon>Bifidobacteriales</taxon>
        <taxon>Bifidobacteriaceae</taxon>
        <taxon>Bifidobacterium</taxon>
    </lineage>
</organism>
<dbReference type="PANTHER" id="PTHR30146:SF109">
    <property type="entry name" value="HTH-TYPE TRANSCRIPTIONAL REGULATOR GALS"/>
    <property type="match status" value="1"/>
</dbReference>
<protein>
    <submittedName>
        <fullName evidence="5">Putative LacI family transcriptional regulator</fullName>
    </submittedName>
</protein>
<dbReference type="OrthoDB" id="3227375at2"/>
<dbReference type="Pfam" id="PF13377">
    <property type="entry name" value="Peripla_BP_3"/>
    <property type="match status" value="1"/>
</dbReference>
<dbReference type="SUPFAM" id="SSF47413">
    <property type="entry name" value="lambda repressor-like DNA-binding domains"/>
    <property type="match status" value="1"/>
</dbReference>
<gene>
    <name evidence="5" type="ORF">BSCA_0526</name>
</gene>
<dbReference type="InterPro" id="IPR028082">
    <property type="entry name" value="Peripla_BP_I"/>
</dbReference>
<dbReference type="PROSITE" id="PS00356">
    <property type="entry name" value="HTH_LACI_1"/>
    <property type="match status" value="1"/>
</dbReference>